<dbReference type="GO" id="GO:0006355">
    <property type="term" value="P:regulation of DNA-templated transcription"/>
    <property type="evidence" value="ECO:0007669"/>
    <property type="project" value="InterPro"/>
</dbReference>
<comment type="function">
    <text evidence="7">Component of the Mediator complex, a coactivator involved in the regulated transcription of nearly all RNA polymerase II-dependent genes. Mediator functions as a bridge to convey information from gene-specific regulatory proteins to the basal RNA polymerase II transcription machinery. Mediator is recruited to promoters by direct interactions with regulatory proteins and serves as a scaffold for the assembly of a functional preinitiation complex with RNA polymerase II and the general transcription factors.</text>
</comment>
<gene>
    <name evidence="8" type="ORF">CEUSTIGMA_g11731.t1</name>
</gene>
<reference evidence="8 9" key="1">
    <citation type="submission" date="2017-08" db="EMBL/GenBank/DDBJ databases">
        <title>Acidophilic green algal genome provides insights into adaptation to an acidic environment.</title>
        <authorList>
            <person name="Hirooka S."/>
            <person name="Hirose Y."/>
            <person name="Kanesaki Y."/>
            <person name="Higuchi S."/>
            <person name="Fujiwara T."/>
            <person name="Onuma R."/>
            <person name="Era A."/>
            <person name="Ohbayashi R."/>
            <person name="Uzuka A."/>
            <person name="Nozaki H."/>
            <person name="Yoshikawa H."/>
            <person name="Miyagishima S.Y."/>
        </authorList>
    </citation>
    <scope>NUCLEOTIDE SEQUENCE [LARGE SCALE GENOMIC DNA]</scope>
    <source>
        <strain evidence="8 9">NIES-2499</strain>
    </source>
</reference>
<evidence type="ECO:0000256" key="3">
    <source>
        <dbReference type="ARBA" id="ARBA00023015"/>
    </source>
</evidence>
<evidence type="ECO:0000256" key="2">
    <source>
        <dbReference type="ARBA" id="ARBA00006378"/>
    </source>
</evidence>
<evidence type="ECO:0000256" key="1">
    <source>
        <dbReference type="ARBA" id="ARBA00004123"/>
    </source>
</evidence>
<comment type="similarity">
    <text evidence="2 7">Belongs to the Mediator complex subunit 31 family.</text>
</comment>
<keyword evidence="9" id="KW-1185">Reference proteome</keyword>
<dbReference type="OrthoDB" id="10257739at2759"/>
<evidence type="ECO:0000256" key="6">
    <source>
        <dbReference type="ARBA" id="ARBA00023242"/>
    </source>
</evidence>
<comment type="subunit">
    <text evidence="7">Component of the Mediator complex.</text>
</comment>
<keyword evidence="3 7" id="KW-0805">Transcription regulation</keyword>
<dbReference type="PANTHER" id="PTHR13186">
    <property type="entry name" value="MEDIATOR OF RNA POLYMERASE II TRANSCRIPTION SUBUNIT 31"/>
    <property type="match status" value="1"/>
</dbReference>
<dbReference type="Pfam" id="PF05669">
    <property type="entry name" value="Med31"/>
    <property type="match status" value="1"/>
</dbReference>
<evidence type="ECO:0000256" key="4">
    <source>
        <dbReference type="ARBA" id="ARBA00023159"/>
    </source>
</evidence>
<name>A0A250XMZ1_9CHLO</name>
<dbReference type="EMBL" id="BEGY01000122">
    <property type="protein sequence ID" value="GAX84309.1"/>
    <property type="molecule type" value="Genomic_DNA"/>
</dbReference>
<accession>A0A250XMZ1</accession>
<dbReference type="GO" id="GO:0003712">
    <property type="term" value="F:transcription coregulator activity"/>
    <property type="evidence" value="ECO:0007669"/>
    <property type="project" value="InterPro"/>
</dbReference>
<keyword evidence="6 7" id="KW-0539">Nucleus</keyword>
<comment type="caution">
    <text evidence="8">The sequence shown here is derived from an EMBL/GenBank/DDBJ whole genome shotgun (WGS) entry which is preliminary data.</text>
</comment>
<dbReference type="FunFam" id="1.10.10.1340:FF:000001">
    <property type="entry name" value="Mediator of RNA polymerase II transcription subunit 31"/>
    <property type="match status" value="1"/>
</dbReference>
<evidence type="ECO:0000313" key="8">
    <source>
        <dbReference type="EMBL" id="GAX84309.1"/>
    </source>
</evidence>
<proteinExistence type="inferred from homology"/>
<dbReference type="Proteomes" id="UP000232323">
    <property type="component" value="Unassembled WGS sequence"/>
</dbReference>
<evidence type="ECO:0000256" key="7">
    <source>
        <dbReference type="RuleBase" id="RU364129"/>
    </source>
</evidence>
<protein>
    <recommendedName>
        <fullName evidence="7">Mediator of RNA polymerase II transcription subunit 31</fullName>
    </recommendedName>
</protein>
<dbReference type="Gene3D" id="1.10.10.1340">
    <property type="entry name" value="Mediator of RNA polymerase II, submodule Med31 (Soh1)"/>
    <property type="match status" value="1"/>
</dbReference>
<keyword evidence="4 7" id="KW-0010">Activator</keyword>
<dbReference type="STRING" id="1157962.A0A250XMZ1"/>
<dbReference type="InterPro" id="IPR008831">
    <property type="entry name" value="Mediator_Med31"/>
</dbReference>
<dbReference type="GO" id="GO:0016592">
    <property type="term" value="C:mediator complex"/>
    <property type="evidence" value="ECO:0007669"/>
    <property type="project" value="InterPro"/>
</dbReference>
<evidence type="ECO:0000313" key="9">
    <source>
        <dbReference type="Proteomes" id="UP000232323"/>
    </source>
</evidence>
<keyword evidence="5 7" id="KW-0804">Transcription</keyword>
<sequence length="128" mass="15394">MTPDVMDIDSNQRRRCGEMETGCSNHQRAVIELEFVQCLANPHYLNWLAQNRYFEDQAFCNYLAYLQYWRQPEYSKFIQYPHCLFFLELVQSSEFRKAVANNLVSDFIHTQQYNFWKNYAVNRANEAV</sequence>
<dbReference type="AlphaFoldDB" id="A0A250XMZ1"/>
<organism evidence="8 9">
    <name type="scientific">Chlamydomonas eustigma</name>
    <dbReference type="NCBI Taxonomy" id="1157962"/>
    <lineage>
        <taxon>Eukaryota</taxon>
        <taxon>Viridiplantae</taxon>
        <taxon>Chlorophyta</taxon>
        <taxon>core chlorophytes</taxon>
        <taxon>Chlorophyceae</taxon>
        <taxon>CS clade</taxon>
        <taxon>Chlamydomonadales</taxon>
        <taxon>Chlamydomonadaceae</taxon>
        <taxon>Chlamydomonas</taxon>
    </lineage>
</organism>
<evidence type="ECO:0000256" key="5">
    <source>
        <dbReference type="ARBA" id="ARBA00023163"/>
    </source>
</evidence>
<dbReference type="InterPro" id="IPR038089">
    <property type="entry name" value="Med31_sf"/>
</dbReference>
<comment type="subcellular location">
    <subcellularLocation>
        <location evidence="1 7">Nucleus</location>
    </subcellularLocation>
</comment>